<dbReference type="Pfam" id="PF07686">
    <property type="entry name" value="V-set"/>
    <property type="match status" value="1"/>
</dbReference>
<dbReference type="SMART" id="SM00409">
    <property type="entry name" value="IG"/>
    <property type="match status" value="1"/>
</dbReference>
<dbReference type="InterPro" id="IPR036179">
    <property type="entry name" value="Ig-like_dom_sf"/>
</dbReference>
<dbReference type="OrthoDB" id="8694217at2759"/>
<evidence type="ECO:0000313" key="6">
    <source>
        <dbReference type="Proteomes" id="UP000265040"/>
    </source>
</evidence>
<keyword evidence="2" id="KW-1064">Adaptive immunity</keyword>
<dbReference type="InParanoid" id="A0A3Q1KI55"/>
<dbReference type="InterPro" id="IPR007110">
    <property type="entry name" value="Ig-like_dom"/>
</dbReference>
<evidence type="ECO:0000256" key="1">
    <source>
        <dbReference type="ARBA" id="ARBA00022859"/>
    </source>
</evidence>
<dbReference type="PANTHER" id="PTHR23266">
    <property type="entry name" value="IMMUNOGLOBULIN HEAVY CHAIN"/>
    <property type="match status" value="1"/>
</dbReference>
<evidence type="ECO:0000256" key="3">
    <source>
        <dbReference type="ARBA" id="ARBA00043265"/>
    </source>
</evidence>
<keyword evidence="6" id="KW-1185">Reference proteome</keyword>
<dbReference type="InterPro" id="IPR013106">
    <property type="entry name" value="Ig_V-set"/>
</dbReference>
<reference evidence="5" key="2">
    <citation type="submission" date="2025-08" db="UniProtKB">
        <authorList>
            <consortium name="Ensembl"/>
        </authorList>
    </citation>
    <scope>IDENTIFICATION</scope>
</reference>
<reference evidence="5" key="3">
    <citation type="submission" date="2025-09" db="UniProtKB">
        <authorList>
            <consortium name="Ensembl"/>
        </authorList>
    </citation>
    <scope>IDENTIFICATION</scope>
</reference>
<dbReference type="Gene3D" id="2.60.40.10">
    <property type="entry name" value="Immunoglobulins"/>
    <property type="match status" value="1"/>
</dbReference>
<dbReference type="SMART" id="SM00406">
    <property type="entry name" value="IGv"/>
    <property type="match status" value="1"/>
</dbReference>
<dbReference type="InterPro" id="IPR050199">
    <property type="entry name" value="IgHV"/>
</dbReference>
<evidence type="ECO:0000313" key="5">
    <source>
        <dbReference type="Ensembl" id="ENSATEP00000036266.2"/>
    </source>
</evidence>
<protein>
    <recommendedName>
        <fullName evidence="4">Ig-like domain-containing protein</fullName>
    </recommendedName>
</protein>
<dbReference type="GO" id="GO:0005576">
    <property type="term" value="C:extracellular region"/>
    <property type="evidence" value="ECO:0007669"/>
    <property type="project" value="UniProtKB-ARBA"/>
</dbReference>
<dbReference type="Proteomes" id="UP000265040">
    <property type="component" value="Chromosome 8"/>
</dbReference>
<dbReference type="InterPro" id="IPR003599">
    <property type="entry name" value="Ig_sub"/>
</dbReference>
<accession>A0A3Q1KI55</accession>
<dbReference type="SUPFAM" id="SSF48726">
    <property type="entry name" value="Immunoglobulin"/>
    <property type="match status" value="1"/>
</dbReference>
<dbReference type="GO" id="GO:0002250">
    <property type="term" value="P:adaptive immune response"/>
    <property type="evidence" value="ECO:0007669"/>
    <property type="project" value="UniProtKB-KW"/>
</dbReference>
<dbReference type="PROSITE" id="PS50835">
    <property type="entry name" value="IG_LIKE"/>
    <property type="match status" value="1"/>
</dbReference>
<dbReference type="GeneTree" id="ENSGT01030000234794"/>
<feature type="domain" description="Ig-like" evidence="4">
    <location>
        <begin position="7"/>
        <end position="105"/>
    </location>
</feature>
<keyword evidence="1" id="KW-0391">Immunity</keyword>
<dbReference type="GO" id="GO:0019814">
    <property type="term" value="C:immunoglobulin complex"/>
    <property type="evidence" value="ECO:0007669"/>
    <property type="project" value="UniProtKB-KW"/>
</dbReference>
<reference evidence="5" key="1">
    <citation type="submission" date="2021-04" db="EMBL/GenBank/DDBJ databases">
        <authorList>
            <consortium name="Wellcome Sanger Institute Data Sharing"/>
        </authorList>
    </citation>
    <scope>NUCLEOTIDE SEQUENCE [LARGE SCALE GENOMIC DNA]</scope>
</reference>
<name>A0A3Q1KI55_ANATE</name>
<sequence>MLISVSTGVYSIDHIQPESLVVQPGQSLAITCQVSGDSRSTYAIGWIRQREGKALDWILIIWADDKLAHNNSTKNKFSCSRDTSTGAVTLTGQNLQPEDTAVYYCAHLHKYPHTLYRCLLRSTSAFCVSSKTEQRSVCVTDGVTWPACFVSDPVESVPVLSWCIFDHSFVCSFVFTMLLSELEHSILDFLEISGTSRARIA</sequence>
<keyword evidence="3" id="KW-1280">Immunoglobulin</keyword>
<proteinExistence type="predicted"/>
<evidence type="ECO:0000256" key="2">
    <source>
        <dbReference type="ARBA" id="ARBA00023130"/>
    </source>
</evidence>
<organism evidence="5 6">
    <name type="scientific">Anabas testudineus</name>
    <name type="common">Climbing perch</name>
    <name type="synonym">Anthias testudineus</name>
    <dbReference type="NCBI Taxonomy" id="64144"/>
    <lineage>
        <taxon>Eukaryota</taxon>
        <taxon>Metazoa</taxon>
        <taxon>Chordata</taxon>
        <taxon>Craniata</taxon>
        <taxon>Vertebrata</taxon>
        <taxon>Euteleostomi</taxon>
        <taxon>Actinopterygii</taxon>
        <taxon>Neopterygii</taxon>
        <taxon>Teleostei</taxon>
        <taxon>Neoteleostei</taxon>
        <taxon>Acanthomorphata</taxon>
        <taxon>Anabantaria</taxon>
        <taxon>Anabantiformes</taxon>
        <taxon>Anabantoidei</taxon>
        <taxon>Anabantidae</taxon>
        <taxon>Anabas</taxon>
    </lineage>
</organism>
<evidence type="ECO:0000259" key="4">
    <source>
        <dbReference type="PROSITE" id="PS50835"/>
    </source>
</evidence>
<dbReference type="AlphaFoldDB" id="A0A3Q1KI55"/>
<dbReference type="InterPro" id="IPR013783">
    <property type="entry name" value="Ig-like_fold"/>
</dbReference>
<dbReference type="Ensembl" id="ENSATET00000036785.2">
    <property type="protein sequence ID" value="ENSATEP00000036266.2"/>
    <property type="gene ID" value="ENSATEG00000024869.2"/>
</dbReference>